<dbReference type="EMBL" id="FZOF01000001">
    <property type="protein sequence ID" value="SNR82184.1"/>
    <property type="molecule type" value="Genomic_DNA"/>
</dbReference>
<feature type="region of interest" description="Disordered" evidence="1">
    <location>
        <begin position="1"/>
        <end position="59"/>
    </location>
</feature>
<dbReference type="RefSeq" id="WP_089221687.1">
    <property type="nucleotide sequence ID" value="NZ_FZOF01000001.1"/>
</dbReference>
<dbReference type="Proteomes" id="UP000198280">
    <property type="component" value="Unassembled WGS sequence"/>
</dbReference>
<dbReference type="AlphaFoldDB" id="A0A238ZHM9"/>
<protein>
    <submittedName>
        <fullName evidence="2">Uncharacterized protein</fullName>
    </submittedName>
</protein>
<reference evidence="2 3" key="1">
    <citation type="submission" date="2017-06" db="EMBL/GenBank/DDBJ databases">
        <authorList>
            <person name="Kim H.J."/>
            <person name="Triplett B.A."/>
        </authorList>
    </citation>
    <scope>NUCLEOTIDE SEQUENCE [LARGE SCALE GENOMIC DNA]</scope>
    <source>
        <strain evidence="2 3">CGMCC 4.1858</strain>
    </source>
</reference>
<feature type="compositionally biased region" description="Polar residues" evidence="1">
    <location>
        <begin position="31"/>
        <end position="40"/>
    </location>
</feature>
<accession>A0A238ZHM9</accession>
<evidence type="ECO:0000313" key="3">
    <source>
        <dbReference type="Proteomes" id="UP000198280"/>
    </source>
</evidence>
<gene>
    <name evidence="2" type="ORF">SAMN05216252_101246</name>
</gene>
<evidence type="ECO:0000256" key="1">
    <source>
        <dbReference type="SAM" id="MobiDB-lite"/>
    </source>
</evidence>
<name>A0A238ZHM9_9ACTN</name>
<feature type="compositionally biased region" description="Basic and acidic residues" evidence="1">
    <location>
        <begin position="1"/>
        <end position="16"/>
    </location>
</feature>
<evidence type="ECO:0000313" key="2">
    <source>
        <dbReference type="EMBL" id="SNR82184.1"/>
    </source>
</evidence>
<sequence length="59" mass="6242">MSDARHDTAAEARLEDGSAEGPHAGRHRGTASAQDDNTQVVEAPHGRHRRPSGPSAMEV</sequence>
<organism evidence="2 3">
    <name type="scientific">Actinacidiphila glaucinigra</name>
    <dbReference type="NCBI Taxonomy" id="235986"/>
    <lineage>
        <taxon>Bacteria</taxon>
        <taxon>Bacillati</taxon>
        <taxon>Actinomycetota</taxon>
        <taxon>Actinomycetes</taxon>
        <taxon>Kitasatosporales</taxon>
        <taxon>Streptomycetaceae</taxon>
        <taxon>Actinacidiphila</taxon>
    </lineage>
</organism>
<keyword evidence="3" id="KW-1185">Reference proteome</keyword>
<proteinExistence type="predicted"/>